<dbReference type="EC" id="3.6.1.57" evidence="3"/>
<feature type="binding site" evidence="2">
    <location>
        <position position="258"/>
    </location>
    <ligand>
        <name>substrate</name>
    </ligand>
</feature>
<keyword evidence="3" id="KW-0378">Hydrolase</keyword>
<gene>
    <name evidence="3" type="primary">pseG</name>
    <name evidence="3" type="ORF">INR99_05580</name>
</gene>
<dbReference type="EMBL" id="JADFUA010000002">
    <property type="protein sequence ID" value="MBE9608817.1"/>
    <property type="molecule type" value="Genomic_DNA"/>
</dbReference>
<name>A0A8J7FJQ0_9NEIS</name>
<accession>A0A8J7FJQ0</accession>
<dbReference type="Gene3D" id="3.40.50.11190">
    <property type="match status" value="1"/>
</dbReference>
<sequence>MKRVLIRADASAEIGSGHVMRCLTLADALRSNHYDVHFYCSKLPGNLIESIEAQGYKVFKGGGLVAGDQTSGFWDDECIVNPLMVDYEWLIADHYQLDVRFESKMRKKCRFVAVIDDLCNRVHAADIVVDQGIDADLSSYRALVSPACRLLLGPKFALLRREFSEFACQAPKHLAKKILVNFGGADPHGSTLQVLQALSGRAQFEPVVVAGWANPDWDKIHQICIAENWRAYRSVSNMAELMSGMDLAIGAVGGSTWERCAVGLPAICIAVAENQLGLARSLESHGVIELLGEAAQVTERKILDALEGLAPDLLRREKMVQRGRALVDGQGVRRVLDEMRRIEINGATDARMG</sequence>
<comment type="caution">
    <text evidence="3">The sequence shown here is derived from an EMBL/GenBank/DDBJ whole genome shotgun (WGS) entry which is preliminary data.</text>
</comment>
<dbReference type="NCBIfam" id="TIGR03590">
    <property type="entry name" value="PseG"/>
    <property type="match status" value="1"/>
</dbReference>
<organism evidence="3 4">
    <name type="scientific">Chitinilyticum piscinae</name>
    <dbReference type="NCBI Taxonomy" id="2866724"/>
    <lineage>
        <taxon>Bacteria</taxon>
        <taxon>Pseudomonadati</taxon>
        <taxon>Pseudomonadota</taxon>
        <taxon>Betaproteobacteria</taxon>
        <taxon>Neisseriales</taxon>
        <taxon>Chitinibacteraceae</taxon>
        <taxon>Chitinilyticum</taxon>
    </lineage>
</organism>
<dbReference type="Proteomes" id="UP000604481">
    <property type="component" value="Unassembled WGS sequence"/>
</dbReference>
<evidence type="ECO:0000256" key="1">
    <source>
        <dbReference type="PIRSR" id="PIRSR620023-1"/>
    </source>
</evidence>
<keyword evidence="4" id="KW-1185">Reference proteome</keyword>
<dbReference type="GO" id="GO:0016787">
    <property type="term" value="F:hydrolase activity"/>
    <property type="evidence" value="ECO:0007669"/>
    <property type="project" value="UniProtKB-KW"/>
</dbReference>
<evidence type="ECO:0000313" key="3">
    <source>
        <dbReference type="EMBL" id="MBE9608817.1"/>
    </source>
</evidence>
<evidence type="ECO:0000313" key="4">
    <source>
        <dbReference type="Proteomes" id="UP000604481"/>
    </source>
</evidence>
<dbReference type="AlphaFoldDB" id="A0A8J7FJQ0"/>
<reference evidence="3 4" key="1">
    <citation type="submission" date="2020-10" db="EMBL/GenBank/DDBJ databases">
        <title>The genome sequence of Chitinilyticum litopenaei 4Y14.</title>
        <authorList>
            <person name="Liu Y."/>
        </authorList>
    </citation>
    <scope>NUCLEOTIDE SEQUENCE [LARGE SCALE GENOMIC DNA]</scope>
    <source>
        <strain evidence="3 4">4Y14</strain>
    </source>
</reference>
<evidence type="ECO:0000256" key="2">
    <source>
        <dbReference type="PIRSR" id="PIRSR620023-2"/>
    </source>
</evidence>
<dbReference type="InterPro" id="IPR020023">
    <property type="entry name" value="PseG"/>
</dbReference>
<protein>
    <submittedName>
        <fullName evidence="3">UDP-2,4-diacetamido-2,4, 6-trideoxy-beta-L-altropyranose hydrolase</fullName>
        <ecNumber evidence="3">3.6.1.57</ecNumber>
    </submittedName>
</protein>
<dbReference type="SUPFAM" id="SSF53756">
    <property type="entry name" value="UDP-Glycosyltransferase/glycogen phosphorylase"/>
    <property type="match status" value="1"/>
</dbReference>
<feature type="binding site" evidence="2">
    <location>
        <position position="160"/>
    </location>
    <ligand>
        <name>substrate</name>
    </ligand>
</feature>
<dbReference type="Gene3D" id="3.40.50.2000">
    <property type="entry name" value="Glycogen Phosphorylase B"/>
    <property type="match status" value="1"/>
</dbReference>
<proteinExistence type="predicted"/>
<feature type="active site" description="Proton acceptor" evidence="1">
    <location>
        <position position="18"/>
    </location>
</feature>